<feature type="transmembrane region" description="Helical" evidence="1">
    <location>
        <begin position="82"/>
        <end position="110"/>
    </location>
</feature>
<organism evidence="2">
    <name type="scientific">marine metagenome</name>
    <dbReference type="NCBI Taxonomy" id="408172"/>
    <lineage>
        <taxon>unclassified sequences</taxon>
        <taxon>metagenomes</taxon>
        <taxon>ecological metagenomes</taxon>
    </lineage>
</organism>
<feature type="transmembrane region" description="Helical" evidence="1">
    <location>
        <begin position="47"/>
        <end position="70"/>
    </location>
</feature>
<dbReference type="EMBL" id="UINC01003199">
    <property type="protein sequence ID" value="SVA04208.1"/>
    <property type="molecule type" value="Genomic_DNA"/>
</dbReference>
<evidence type="ECO:0000313" key="2">
    <source>
        <dbReference type="EMBL" id="SVA04208.1"/>
    </source>
</evidence>
<dbReference type="AlphaFoldDB" id="A0A381SLQ0"/>
<evidence type="ECO:0000256" key="1">
    <source>
        <dbReference type="SAM" id="Phobius"/>
    </source>
</evidence>
<gene>
    <name evidence="2" type="ORF">METZ01_LOCUS57062</name>
</gene>
<sequence length="120" mass="12830">MDLSFITNQSPTVQALISIVVPFLIALIKGIVIATTILKKLPKGAKIVGALGTILGSLCFQLGLIALFIYMEWFELPSFVMIFFGGVAMKALIGLISGLFGPSIPSIPLVPTIGGKRRKR</sequence>
<accession>A0A381SLQ0</accession>
<proteinExistence type="predicted"/>
<protein>
    <submittedName>
        <fullName evidence="2">Uncharacterized protein</fullName>
    </submittedName>
</protein>
<reference evidence="2" key="1">
    <citation type="submission" date="2018-05" db="EMBL/GenBank/DDBJ databases">
        <authorList>
            <person name="Lanie J.A."/>
            <person name="Ng W.-L."/>
            <person name="Kazmierczak K.M."/>
            <person name="Andrzejewski T.M."/>
            <person name="Davidsen T.M."/>
            <person name="Wayne K.J."/>
            <person name="Tettelin H."/>
            <person name="Glass J.I."/>
            <person name="Rusch D."/>
            <person name="Podicherti R."/>
            <person name="Tsui H.-C.T."/>
            <person name="Winkler M.E."/>
        </authorList>
    </citation>
    <scope>NUCLEOTIDE SEQUENCE</scope>
</reference>
<keyword evidence="1" id="KW-1133">Transmembrane helix</keyword>
<name>A0A381SLQ0_9ZZZZ</name>
<feature type="transmembrane region" description="Helical" evidence="1">
    <location>
        <begin position="12"/>
        <end position="35"/>
    </location>
</feature>
<keyword evidence="1" id="KW-0812">Transmembrane</keyword>
<keyword evidence="1" id="KW-0472">Membrane</keyword>